<dbReference type="SUPFAM" id="SSF51556">
    <property type="entry name" value="Metallo-dependent hydrolases"/>
    <property type="match status" value="1"/>
</dbReference>
<evidence type="ECO:0000313" key="3">
    <source>
        <dbReference type="Proteomes" id="UP001500642"/>
    </source>
</evidence>
<feature type="domain" description="Amidohydrolase 3" evidence="1">
    <location>
        <begin position="48"/>
        <end position="529"/>
    </location>
</feature>
<dbReference type="Pfam" id="PF07969">
    <property type="entry name" value="Amidohydro_3"/>
    <property type="match status" value="1"/>
</dbReference>
<dbReference type="Gene3D" id="3.10.310.70">
    <property type="match status" value="1"/>
</dbReference>
<evidence type="ECO:0000259" key="1">
    <source>
        <dbReference type="Pfam" id="PF07969"/>
    </source>
</evidence>
<dbReference type="Gene3D" id="3.20.20.140">
    <property type="entry name" value="Metal-dependent hydrolases"/>
    <property type="match status" value="1"/>
</dbReference>
<dbReference type="InterPro" id="IPR011059">
    <property type="entry name" value="Metal-dep_hydrolase_composite"/>
</dbReference>
<comment type="caution">
    <text evidence="2">The sequence shown here is derived from an EMBL/GenBank/DDBJ whole genome shotgun (WGS) entry which is preliminary data.</text>
</comment>
<dbReference type="InterPro" id="IPR033932">
    <property type="entry name" value="YtcJ-like"/>
</dbReference>
<proteinExistence type="predicted"/>
<dbReference type="InterPro" id="IPR032466">
    <property type="entry name" value="Metal_Hydrolase"/>
</dbReference>
<gene>
    <name evidence="2" type="ORF">GCM10023167_16670</name>
</gene>
<dbReference type="SUPFAM" id="SSF51338">
    <property type="entry name" value="Composite domain of metallo-dependent hydrolases"/>
    <property type="match status" value="1"/>
</dbReference>
<dbReference type="PANTHER" id="PTHR22642:SF2">
    <property type="entry name" value="PROTEIN LONG AFTER FAR-RED 3"/>
    <property type="match status" value="1"/>
</dbReference>
<evidence type="ECO:0000313" key="2">
    <source>
        <dbReference type="EMBL" id="GAA4390268.1"/>
    </source>
</evidence>
<dbReference type="RefSeq" id="WP_345031357.1">
    <property type="nucleotide sequence ID" value="NZ_BAABGL010000010.1"/>
</dbReference>
<keyword evidence="3" id="KW-1185">Reference proteome</keyword>
<dbReference type="PANTHER" id="PTHR22642">
    <property type="entry name" value="IMIDAZOLONEPROPIONASE"/>
    <property type="match status" value="1"/>
</dbReference>
<reference evidence="3" key="1">
    <citation type="journal article" date="2019" name="Int. J. Syst. Evol. Microbiol.">
        <title>The Global Catalogue of Microorganisms (GCM) 10K type strain sequencing project: providing services to taxonomists for standard genome sequencing and annotation.</title>
        <authorList>
            <consortium name="The Broad Institute Genomics Platform"/>
            <consortium name="The Broad Institute Genome Sequencing Center for Infectious Disease"/>
            <person name="Wu L."/>
            <person name="Ma J."/>
        </authorList>
    </citation>
    <scope>NUCLEOTIDE SEQUENCE [LARGE SCALE GENOMIC DNA]</scope>
    <source>
        <strain evidence="3">JCM 17808</strain>
    </source>
</reference>
<protein>
    <submittedName>
        <fullName evidence="2">Amidohydrolase</fullName>
    </submittedName>
</protein>
<dbReference type="Gene3D" id="2.30.40.10">
    <property type="entry name" value="Urease, subunit C, domain 1"/>
    <property type="match status" value="1"/>
</dbReference>
<organism evidence="2 3">
    <name type="scientific">Brevibacterium pityocampae</name>
    <dbReference type="NCBI Taxonomy" id="506594"/>
    <lineage>
        <taxon>Bacteria</taxon>
        <taxon>Bacillati</taxon>
        <taxon>Actinomycetota</taxon>
        <taxon>Actinomycetes</taxon>
        <taxon>Micrococcales</taxon>
        <taxon>Brevibacteriaceae</taxon>
        <taxon>Brevibacterium</taxon>
    </lineage>
</organism>
<dbReference type="Proteomes" id="UP001500642">
    <property type="component" value="Unassembled WGS sequence"/>
</dbReference>
<dbReference type="InterPro" id="IPR013108">
    <property type="entry name" value="Amidohydro_3"/>
</dbReference>
<sequence length="532" mass="57008">MTVRIFANARVFEGDSFSPPRTVTVVDGRVRSIDEAAPDWARADPDSRTVDLAGQYLLPGFIESHGHPAMLARTLLEVDVTPQSAGSIAAIQDAVAAAVQDPPADGWIRGAGWLEGYLDDRRVPTRQDLDAVAPDHPVVLIRGCRHIALANSKALELSGIDASTADPAGGRLVRDPDTGEPTGILQEAAQDLLQIPAYTPEMLERGFALAQAKFAEWGVTTVNDMSTGSAEMRLYTALNRADRLGVRVRPWLWALDQMGMKGLLPAAVGAGITSGLGDDMVRIQGMKFVLDGGVGGQTAALTCPYEHSDETGILYYDDEEITAAVRRALEHGLRPAIHGIGDAAIDQALRALERTGLMGRVEEMRARIEHCTLPSDENLDALARHGIIAASSVGFVYHIGDSYLDVLGAERMERVYPHRTFIDRGIVAPGNSDVPVTNGNPWEGIYGAVTRKSSSGQVLDTVQNITVAEALAAYTSLAAYATFEEDTLGTIAVGAHADFGVYERSPFEVDVEELKDFTPVGVYLAGEPVSPN</sequence>
<dbReference type="EMBL" id="BAABGL010000010">
    <property type="protein sequence ID" value="GAA4390268.1"/>
    <property type="molecule type" value="Genomic_DNA"/>
</dbReference>
<name>A0ABP8JG15_9MICO</name>
<dbReference type="CDD" id="cd01300">
    <property type="entry name" value="YtcJ_like"/>
    <property type="match status" value="1"/>
</dbReference>
<accession>A0ABP8JG15</accession>